<comment type="caution">
    <text evidence="2">The sequence shown here is derived from an EMBL/GenBank/DDBJ whole genome shotgun (WGS) entry which is preliminary data.</text>
</comment>
<feature type="non-terminal residue" evidence="2">
    <location>
        <position position="1"/>
    </location>
</feature>
<feature type="compositionally biased region" description="Basic residues" evidence="1">
    <location>
        <begin position="48"/>
        <end position="59"/>
    </location>
</feature>
<dbReference type="AlphaFoldDB" id="A0A8H7ZWC5"/>
<protein>
    <submittedName>
        <fullName evidence="2">Uncharacterized protein</fullName>
    </submittedName>
</protein>
<feature type="region of interest" description="Disordered" evidence="1">
    <location>
        <begin position="230"/>
        <end position="285"/>
    </location>
</feature>
<dbReference type="EMBL" id="JAEFCI010005285">
    <property type="protein sequence ID" value="KAG5460397.1"/>
    <property type="molecule type" value="Genomic_DNA"/>
</dbReference>
<organism evidence="2 3">
    <name type="scientific">Olpidium bornovanus</name>
    <dbReference type="NCBI Taxonomy" id="278681"/>
    <lineage>
        <taxon>Eukaryota</taxon>
        <taxon>Fungi</taxon>
        <taxon>Fungi incertae sedis</taxon>
        <taxon>Olpidiomycota</taxon>
        <taxon>Olpidiomycotina</taxon>
        <taxon>Olpidiomycetes</taxon>
        <taxon>Olpidiales</taxon>
        <taxon>Olpidiaceae</taxon>
        <taxon>Olpidium</taxon>
    </lineage>
</organism>
<gene>
    <name evidence="2" type="ORF">BJ554DRAFT_7559</name>
</gene>
<sequence length="285" mass="30017">GEQEPLADEGVAAVEGEQGAVAVRGAGVAALGVAEVLEHARVGPPAHVVRRPGRPKARAGGRPARGPGRRRRADVADDVGEELRVGDQVAGVHPHDDAGAYPPRHLLQDQRLPRVVPAVAADVHVGRVRRVVEHPELLDHALGSQLLEQGAVRVVDAQVVRDEAGLGGGGGGGGGRARPLLAAAGAEPPRSRLVNGSRQVLQLARVVRRRGGHDRQKLLLPAAFRARTGAARGWPVDRAPPIRRRRIRPASERQRKRADPGGGQGKGRGGALQKPTTRARHLRPG</sequence>
<dbReference type="Proteomes" id="UP000673691">
    <property type="component" value="Unassembled WGS sequence"/>
</dbReference>
<name>A0A8H7ZWC5_9FUNG</name>
<evidence type="ECO:0000313" key="2">
    <source>
        <dbReference type="EMBL" id="KAG5460397.1"/>
    </source>
</evidence>
<feature type="compositionally biased region" description="Basic and acidic residues" evidence="1">
    <location>
        <begin position="249"/>
        <end position="259"/>
    </location>
</feature>
<reference evidence="2 3" key="1">
    <citation type="journal article" name="Sci. Rep.">
        <title>Genome-scale phylogenetic analyses confirm Olpidium as the closest living zoosporic fungus to the non-flagellated, terrestrial fungi.</title>
        <authorList>
            <person name="Chang Y."/>
            <person name="Rochon D."/>
            <person name="Sekimoto S."/>
            <person name="Wang Y."/>
            <person name="Chovatia M."/>
            <person name="Sandor L."/>
            <person name="Salamov A."/>
            <person name="Grigoriev I.V."/>
            <person name="Stajich J.E."/>
            <person name="Spatafora J.W."/>
        </authorList>
    </citation>
    <scope>NUCLEOTIDE SEQUENCE [LARGE SCALE GENOMIC DNA]</scope>
    <source>
        <strain evidence="2">S191</strain>
    </source>
</reference>
<feature type="region of interest" description="Disordered" evidence="1">
    <location>
        <begin position="44"/>
        <end position="75"/>
    </location>
</feature>
<accession>A0A8H7ZWC5</accession>
<proteinExistence type="predicted"/>
<keyword evidence="3" id="KW-1185">Reference proteome</keyword>
<feature type="compositionally biased region" description="Gly residues" evidence="1">
    <location>
        <begin position="260"/>
        <end position="270"/>
    </location>
</feature>
<evidence type="ECO:0000313" key="3">
    <source>
        <dbReference type="Proteomes" id="UP000673691"/>
    </source>
</evidence>
<evidence type="ECO:0000256" key="1">
    <source>
        <dbReference type="SAM" id="MobiDB-lite"/>
    </source>
</evidence>